<dbReference type="PANTHER" id="PTHR28011:SF1">
    <property type="entry name" value="NON-CLASSICAL EXPORT PROTEIN 1"/>
    <property type="match status" value="1"/>
</dbReference>
<dbReference type="STRING" id="1353009.A0A1Y2I8S8"/>
<name>A0A1Y2I8S8_TRAC3</name>
<keyword evidence="2" id="KW-1185">Reference proteome</keyword>
<dbReference type="PANTHER" id="PTHR28011">
    <property type="entry name" value="NON-CLASSICAL EXPORT PROTEIN 1"/>
    <property type="match status" value="1"/>
</dbReference>
<dbReference type="AlphaFoldDB" id="A0A1Y2I8S8"/>
<protein>
    <submittedName>
        <fullName evidence="1">Uncharacterized protein</fullName>
    </submittedName>
</protein>
<sequence length="86" mass="9907">MPPPLLSRTLDPILGVFTGVLAYYLYETHPRNAIPEELRLASLLKRKYAIWQREREQKLLGSGEDNIDWQAIAASAEKEVDENLRK</sequence>
<dbReference type="Proteomes" id="UP000193067">
    <property type="component" value="Unassembled WGS sequence"/>
</dbReference>
<dbReference type="EMBL" id="KZ084157">
    <property type="protein sequence ID" value="OSC97113.1"/>
    <property type="molecule type" value="Genomic_DNA"/>
</dbReference>
<dbReference type="OrthoDB" id="2155101at2759"/>
<dbReference type="InterPro" id="IPR024242">
    <property type="entry name" value="NCE101"/>
</dbReference>
<accession>A0A1Y2I8S8</accession>
<evidence type="ECO:0000313" key="1">
    <source>
        <dbReference type="EMBL" id="OSC97113.1"/>
    </source>
</evidence>
<gene>
    <name evidence="1" type="ORF">PYCCODRAFT_1399318</name>
</gene>
<proteinExistence type="predicted"/>
<dbReference type="Pfam" id="PF11654">
    <property type="entry name" value="NCE101"/>
    <property type="match status" value="1"/>
</dbReference>
<dbReference type="GO" id="GO:0009306">
    <property type="term" value="P:protein secretion"/>
    <property type="evidence" value="ECO:0007669"/>
    <property type="project" value="InterPro"/>
</dbReference>
<evidence type="ECO:0000313" key="2">
    <source>
        <dbReference type="Proteomes" id="UP000193067"/>
    </source>
</evidence>
<organism evidence="1 2">
    <name type="scientific">Trametes coccinea (strain BRFM310)</name>
    <name type="common">Pycnoporus coccineus</name>
    <dbReference type="NCBI Taxonomy" id="1353009"/>
    <lineage>
        <taxon>Eukaryota</taxon>
        <taxon>Fungi</taxon>
        <taxon>Dikarya</taxon>
        <taxon>Basidiomycota</taxon>
        <taxon>Agaricomycotina</taxon>
        <taxon>Agaricomycetes</taxon>
        <taxon>Polyporales</taxon>
        <taxon>Polyporaceae</taxon>
        <taxon>Trametes</taxon>
    </lineage>
</organism>
<reference evidence="1 2" key="1">
    <citation type="journal article" date="2015" name="Biotechnol. Biofuels">
        <title>Enhanced degradation of softwood versus hardwood by the white-rot fungus Pycnoporus coccineus.</title>
        <authorList>
            <person name="Couturier M."/>
            <person name="Navarro D."/>
            <person name="Chevret D."/>
            <person name="Henrissat B."/>
            <person name="Piumi F."/>
            <person name="Ruiz-Duenas F.J."/>
            <person name="Martinez A.T."/>
            <person name="Grigoriev I.V."/>
            <person name="Riley R."/>
            <person name="Lipzen A."/>
            <person name="Berrin J.G."/>
            <person name="Master E.R."/>
            <person name="Rosso M.N."/>
        </authorList>
    </citation>
    <scope>NUCLEOTIDE SEQUENCE [LARGE SCALE GENOMIC DNA]</scope>
    <source>
        <strain evidence="1 2">BRFM310</strain>
    </source>
</reference>